<dbReference type="RefSeq" id="WP_301480590.1">
    <property type="nucleotide sequence ID" value="NZ_JASMRX010000009.1"/>
</dbReference>
<evidence type="ECO:0000313" key="1">
    <source>
        <dbReference type="EMBL" id="MDN6879951.1"/>
    </source>
</evidence>
<gene>
    <name evidence="1" type="ORF">QO199_14940</name>
</gene>
<reference evidence="1" key="1">
    <citation type="submission" date="2023-05" db="EMBL/GenBank/DDBJ databases">
        <title>Cannabis rhizosphere genomes.</title>
        <authorList>
            <person name="Goff K.L."/>
        </authorList>
    </citation>
    <scope>NUCLEOTIDE SEQUENCE</scope>
    <source>
        <strain evidence="1">SPPC 2817</strain>
    </source>
</reference>
<name>A0ABT8LRP4_9GAMM</name>
<dbReference type="Proteomes" id="UP001176500">
    <property type="component" value="Unassembled WGS sequence"/>
</dbReference>
<dbReference type="EMBL" id="JASMRX010000009">
    <property type="protein sequence ID" value="MDN6879951.1"/>
    <property type="molecule type" value="Genomic_DNA"/>
</dbReference>
<evidence type="ECO:0008006" key="3">
    <source>
        <dbReference type="Google" id="ProtNLM"/>
    </source>
</evidence>
<sequence>MMNIRDTISTKMKPGLSPVQLFELTQPDPRVDGLLPLVAGKTPNQIVDAVYSRKLTLGKLELIRQDLTHNRAHTNINRLIAASVGLAISILKEGIE</sequence>
<accession>A0ABT8LRP4</accession>
<comment type="caution">
    <text evidence="1">The sequence shown here is derived from an EMBL/GenBank/DDBJ whole genome shotgun (WGS) entry which is preliminary data.</text>
</comment>
<proteinExistence type="predicted"/>
<protein>
    <recommendedName>
        <fullName evidence="3">HDOD domain-containing protein</fullName>
    </recommendedName>
</protein>
<evidence type="ECO:0000313" key="2">
    <source>
        <dbReference type="Proteomes" id="UP001176500"/>
    </source>
</evidence>
<keyword evidence="2" id="KW-1185">Reference proteome</keyword>
<organism evidence="1 2">
    <name type="scientific">Serratia bockelmannii</name>
    <dbReference type="NCBI Taxonomy" id="2703793"/>
    <lineage>
        <taxon>Bacteria</taxon>
        <taxon>Pseudomonadati</taxon>
        <taxon>Pseudomonadota</taxon>
        <taxon>Gammaproteobacteria</taxon>
        <taxon>Enterobacterales</taxon>
        <taxon>Yersiniaceae</taxon>
        <taxon>Serratia</taxon>
    </lineage>
</organism>